<dbReference type="Gramene" id="ORUFI07G00870.1">
    <property type="protein sequence ID" value="ORUFI07G00870.1"/>
    <property type="gene ID" value="ORUFI07G00870"/>
</dbReference>
<dbReference type="PANTHER" id="PTHR21596">
    <property type="entry name" value="RIBONUCLEASE P SUBUNIT P38"/>
    <property type="match status" value="1"/>
</dbReference>
<dbReference type="AlphaFoldDB" id="A0A0E0Q3B4"/>
<dbReference type="HOGENOM" id="CLU_055914_0_0_1"/>
<accession>A0A0E0Q3B4</accession>
<dbReference type="Proteomes" id="UP000008022">
    <property type="component" value="Unassembled WGS sequence"/>
</dbReference>
<reference evidence="4" key="1">
    <citation type="submission" date="2013-06" db="EMBL/GenBank/DDBJ databases">
        <authorList>
            <person name="Zhao Q."/>
        </authorList>
    </citation>
    <scope>NUCLEOTIDE SEQUENCE</scope>
    <source>
        <strain evidence="4">cv. W1943</strain>
    </source>
</reference>
<name>A0A0E0Q3B4_ORYRU</name>
<feature type="domain" description="Factor of DNA methylation 1-5/IDN2" evidence="2">
    <location>
        <begin position="268"/>
        <end position="389"/>
    </location>
</feature>
<dbReference type="InterPro" id="IPR005379">
    <property type="entry name" value="FDM1-5/IDN2_XH"/>
</dbReference>
<evidence type="ECO:0000313" key="3">
    <source>
        <dbReference type="EnsemblPlants" id="ORUFI07G00870.1"/>
    </source>
</evidence>
<protein>
    <recommendedName>
        <fullName evidence="2">Factor of DNA methylation 1-5/IDN2 domain-containing protein</fullName>
    </recommendedName>
</protein>
<feature type="compositionally biased region" description="Pro residues" evidence="1">
    <location>
        <begin position="12"/>
        <end position="27"/>
    </location>
</feature>
<evidence type="ECO:0000313" key="4">
    <source>
        <dbReference type="Proteomes" id="UP000008022"/>
    </source>
</evidence>
<dbReference type="STRING" id="4529.A0A0E0Q3B4"/>
<dbReference type="OMA" id="HKERGIN"/>
<dbReference type="InterPro" id="IPR045177">
    <property type="entry name" value="FDM1-5/IDN2"/>
</dbReference>
<organism evidence="3 4">
    <name type="scientific">Oryza rufipogon</name>
    <name type="common">Brownbeard rice</name>
    <name type="synonym">Asian wild rice</name>
    <dbReference type="NCBI Taxonomy" id="4529"/>
    <lineage>
        <taxon>Eukaryota</taxon>
        <taxon>Viridiplantae</taxon>
        <taxon>Streptophyta</taxon>
        <taxon>Embryophyta</taxon>
        <taxon>Tracheophyta</taxon>
        <taxon>Spermatophyta</taxon>
        <taxon>Magnoliopsida</taxon>
        <taxon>Liliopsida</taxon>
        <taxon>Poales</taxon>
        <taxon>Poaceae</taxon>
        <taxon>BOP clade</taxon>
        <taxon>Oryzoideae</taxon>
        <taxon>Oryzeae</taxon>
        <taxon>Oryzinae</taxon>
        <taxon>Oryza</taxon>
    </lineage>
</organism>
<dbReference type="eggNOG" id="ENOG502QRE8">
    <property type="taxonomic scope" value="Eukaryota"/>
</dbReference>
<feature type="region of interest" description="Disordered" evidence="1">
    <location>
        <begin position="1"/>
        <end position="27"/>
    </location>
</feature>
<dbReference type="Pfam" id="PF03469">
    <property type="entry name" value="XH"/>
    <property type="match status" value="1"/>
</dbReference>
<dbReference type="PANTHER" id="PTHR21596:SF73">
    <property type="entry name" value="FACTOR OF DNA METHYLATION 1-5_IDN2 DOMAIN-CONTAINING PROTEIN"/>
    <property type="match status" value="1"/>
</dbReference>
<proteinExistence type="predicted"/>
<sequence>MRRRGSEQAAAPAPPPLRLLDPPAPPPAAHDAGLRALGLLDFVRLDLAAPSPDLVAELVANYNALTRRSEVRGGSVVVSRVAFAEALALPRTRPDIRAAADLDATAAASAAAAFMAAYVEPQVKLDTADRLVREVDRAAERVRRGEAHWVDWATLAENEMREMARWRRTDACRNGAYWQRLIWAQNPDLFAPPPPPAVSKKMQGIAATSKKLNQDDDDDTKSKMTDEMPAMESLNQAPAINDELQAIRKQLIHALEELTSGRASIGIRRMGELDPKAFANACTQKLPKKQLDSALLYSKWEAEISDSSWHPFRVININGKNKEILCEDDGKLRELKEEHGEEVYRLVATALREMEEYNPSERCPVPELWNYKEKRKATLEEAIQFVLYSHQHGVHGFGV</sequence>
<evidence type="ECO:0000259" key="2">
    <source>
        <dbReference type="Pfam" id="PF03469"/>
    </source>
</evidence>
<dbReference type="EnsemblPlants" id="ORUFI07G00870.1">
    <property type="protein sequence ID" value="ORUFI07G00870.1"/>
    <property type="gene ID" value="ORUFI07G00870"/>
</dbReference>
<keyword evidence="4" id="KW-1185">Reference proteome</keyword>
<reference evidence="3" key="2">
    <citation type="submission" date="2015-06" db="UniProtKB">
        <authorList>
            <consortium name="EnsemblPlants"/>
        </authorList>
    </citation>
    <scope>IDENTIFICATION</scope>
</reference>
<evidence type="ECO:0000256" key="1">
    <source>
        <dbReference type="SAM" id="MobiDB-lite"/>
    </source>
</evidence>
<dbReference type="GO" id="GO:0080188">
    <property type="term" value="P:gene silencing by siRNA-directed DNA methylation"/>
    <property type="evidence" value="ECO:0007669"/>
    <property type="project" value="InterPro"/>
</dbReference>